<name>A0ABT8B7U6_9NEIS</name>
<keyword evidence="2" id="KW-1185">Reference proteome</keyword>
<gene>
    <name evidence="1" type="ORF">QWZ03_16310</name>
</gene>
<sequence length="131" mass="14662">MHTLAPDGLIRLTYTELRCVRIHLNMAWSDMDLLSELLQQGVQATDAGYCEYVSDARKPCISLGWAWYLYDPSGGIMLAPGGISSNVMLRCDAGYDLGAIQTGRLLESWINEYDWQVLFALEVMPACPIKQ</sequence>
<reference evidence="1" key="1">
    <citation type="journal article" date="2014" name="Int. J. Syst. Evol. Microbiol.">
        <title>Complete genome of a new Firmicutes species belonging to the dominant human colonic microbiota ('Ruminococcus bicirculans') reveals two chromosomes and a selective capacity to utilize plant glucans.</title>
        <authorList>
            <consortium name="NISC Comparative Sequencing Program"/>
            <person name="Wegmann U."/>
            <person name="Louis P."/>
            <person name="Goesmann A."/>
            <person name="Henrissat B."/>
            <person name="Duncan S.H."/>
            <person name="Flint H.J."/>
        </authorList>
    </citation>
    <scope>NUCLEOTIDE SEQUENCE</scope>
    <source>
        <strain evidence="1">CECT 7703</strain>
    </source>
</reference>
<comment type="caution">
    <text evidence="1">The sequence shown here is derived from an EMBL/GenBank/DDBJ whole genome shotgun (WGS) entry which is preliminary data.</text>
</comment>
<proteinExistence type="predicted"/>
<protein>
    <submittedName>
        <fullName evidence="1">DUF4902 domain-containing protein</fullName>
    </submittedName>
</protein>
<reference evidence="1" key="2">
    <citation type="submission" date="2023-06" db="EMBL/GenBank/DDBJ databases">
        <authorList>
            <person name="Lucena T."/>
            <person name="Sun Q."/>
        </authorList>
    </citation>
    <scope>NUCLEOTIDE SEQUENCE</scope>
    <source>
        <strain evidence="1">CECT 7703</strain>
    </source>
</reference>
<dbReference type="EMBL" id="JAUFPU010000018">
    <property type="protein sequence ID" value="MDN3578333.1"/>
    <property type="molecule type" value="Genomic_DNA"/>
</dbReference>
<dbReference type="Proteomes" id="UP001180081">
    <property type="component" value="Unassembled WGS sequence"/>
</dbReference>
<evidence type="ECO:0000313" key="1">
    <source>
        <dbReference type="EMBL" id="MDN3578333.1"/>
    </source>
</evidence>
<dbReference type="RefSeq" id="WP_290333687.1">
    <property type="nucleotide sequence ID" value="NZ_JAUFPU010000018.1"/>
</dbReference>
<dbReference type="Gene3D" id="3.10.450.610">
    <property type="match status" value="1"/>
</dbReference>
<dbReference type="InterPro" id="IPR032598">
    <property type="entry name" value="RsaM-like"/>
</dbReference>
<accession>A0ABT8B7U6</accession>
<organism evidence="1 2">
    <name type="scientific">Chitinimonas viridis</name>
    <dbReference type="NCBI Taxonomy" id="664880"/>
    <lineage>
        <taxon>Bacteria</taxon>
        <taxon>Pseudomonadati</taxon>
        <taxon>Pseudomonadota</taxon>
        <taxon>Betaproteobacteria</taxon>
        <taxon>Neisseriales</taxon>
        <taxon>Chitinibacteraceae</taxon>
        <taxon>Chitinimonas</taxon>
    </lineage>
</organism>
<dbReference type="Pfam" id="PF16245">
    <property type="entry name" value="DUF4902"/>
    <property type="match status" value="1"/>
</dbReference>
<evidence type="ECO:0000313" key="2">
    <source>
        <dbReference type="Proteomes" id="UP001180081"/>
    </source>
</evidence>